<accession>A0A1E2UQT3</accession>
<sequence>MLNRNNPYYRQVELVMRVLPLVAREPRFALKGGTAINLFIRDLPRLSVDIDLTYLPLDNRDTALFAIDDGVKGIAADVERVLADTSVTAIPGEGNYIQRLQITAGGVSIKLEVSPVLRGSVLDASEIPVMDSVADQFGYVETHVLSLEELYAGKLVAALDRQHPRDLFDVMILLENDGITSELMELFVVYLISSNRPIAELLAPRLQPLQPVFEQQFQGMSLQIVTVKQLEHTRHTMIETLRHQLTDHHKRFLLSLKSGEPKWDLLKYIHSQDMPAVRWKLQNIQRLTSEQREEALSKLRKTFDDMAD</sequence>
<evidence type="ECO:0008006" key="3">
    <source>
        <dbReference type="Google" id="ProtNLM"/>
    </source>
</evidence>
<dbReference type="Proteomes" id="UP000094849">
    <property type="component" value="Unassembled WGS sequence"/>
</dbReference>
<dbReference type="AlphaFoldDB" id="A0A1E2UQT3"/>
<comment type="caution">
    <text evidence="1">The sequence shown here is derived from an EMBL/GenBank/DDBJ whole genome shotgun (WGS) entry which is preliminary data.</text>
</comment>
<organism evidence="1 2">
    <name type="scientific">Candidatus Thiodiazotropha endoloripes</name>
    <dbReference type="NCBI Taxonomy" id="1818881"/>
    <lineage>
        <taxon>Bacteria</taxon>
        <taxon>Pseudomonadati</taxon>
        <taxon>Pseudomonadota</taxon>
        <taxon>Gammaproteobacteria</taxon>
        <taxon>Chromatiales</taxon>
        <taxon>Sedimenticolaceae</taxon>
        <taxon>Candidatus Thiodiazotropha</taxon>
    </lineage>
</organism>
<gene>
    <name evidence="1" type="ORF">A3196_10055</name>
</gene>
<dbReference type="EMBL" id="LVJZ01000003">
    <property type="protein sequence ID" value="ODB97079.1"/>
    <property type="molecule type" value="Genomic_DNA"/>
</dbReference>
<dbReference type="Pfam" id="PF08843">
    <property type="entry name" value="AbiEii"/>
    <property type="match status" value="1"/>
</dbReference>
<proteinExistence type="predicted"/>
<name>A0A1E2UQT3_9GAMM</name>
<keyword evidence="2" id="KW-1185">Reference proteome</keyword>
<dbReference type="InterPro" id="IPR014942">
    <property type="entry name" value="AbiEii"/>
</dbReference>
<evidence type="ECO:0000313" key="1">
    <source>
        <dbReference type="EMBL" id="ODB97079.1"/>
    </source>
</evidence>
<dbReference type="Gene3D" id="3.10.450.620">
    <property type="entry name" value="JHP933, nucleotidyltransferase-like core domain"/>
    <property type="match status" value="1"/>
</dbReference>
<reference evidence="1 2" key="1">
    <citation type="submission" date="2016-03" db="EMBL/GenBank/DDBJ databases">
        <title>Chemosynthetic sulphur-oxidizing symbionts of marine invertebrate animals are capable of nitrogen fixation.</title>
        <authorList>
            <person name="Petersen J.M."/>
            <person name="Kemper A."/>
            <person name="Gruber-Vodicka H."/>
            <person name="Cardini U."/>
            <person name="Geest Mvander."/>
            <person name="Kleiner M."/>
            <person name="Bulgheresi S."/>
            <person name="Fussmann M."/>
            <person name="Herbold C."/>
            <person name="Seah B.K.B."/>
            <person name="Antony C.Paul."/>
            <person name="Liu D."/>
            <person name="Belitz A."/>
            <person name="Weber M."/>
        </authorList>
    </citation>
    <scope>NUCLEOTIDE SEQUENCE [LARGE SCALE GENOMIC DNA]</scope>
    <source>
        <strain evidence="1">G_D</strain>
    </source>
</reference>
<protein>
    <recommendedName>
        <fullName evidence="3">Nucleotidyl transferase AbiEii/AbiGii toxin family protein</fullName>
    </recommendedName>
</protein>
<evidence type="ECO:0000313" key="2">
    <source>
        <dbReference type="Proteomes" id="UP000094849"/>
    </source>
</evidence>